<proteinExistence type="predicted"/>
<evidence type="ECO:0000313" key="3">
    <source>
        <dbReference type="EMBL" id="WDI02145.1"/>
    </source>
</evidence>
<reference evidence="2 5" key="1">
    <citation type="submission" date="2023-02" db="EMBL/GenBank/DDBJ databases">
        <title>Pathogen: clinical or host-associated sample.</title>
        <authorList>
            <person name="Hergert J."/>
            <person name="Casey R."/>
            <person name="Wagner J."/>
            <person name="Young E.L."/>
            <person name="Oakeson K.F."/>
        </authorList>
    </citation>
    <scope>NUCLEOTIDE SEQUENCE</scope>
    <source>
        <strain evidence="3 5">2022CK-00829</strain>
        <strain evidence="2">2022CK-00830</strain>
    </source>
</reference>
<gene>
    <name evidence="2" type="ORF">PUW23_23610</name>
    <name evidence="3" type="ORF">PUW25_23605</name>
</gene>
<organism evidence="2 4">
    <name type="scientific">Paenibacillus urinalis</name>
    <dbReference type="NCBI Taxonomy" id="521520"/>
    <lineage>
        <taxon>Bacteria</taxon>
        <taxon>Bacillati</taxon>
        <taxon>Bacillota</taxon>
        <taxon>Bacilli</taxon>
        <taxon>Bacillales</taxon>
        <taxon>Paenibacillaceae</taxon>
        <taxon>Paenibacillus</taxon>
    </lineage>
</organism>
<feature type="transmembrane region" description="Helical" evidence="1">
    <location>
        <begin position="6"/>
        <end position="32"/>
    </location>
</feature>
<dbReference type="AlphaFoldDB" id="A0AAX3MYP3"/>
<dbReference type="Proteomes" id="UP001221519">
    <property type="component" value="Chromosome"/>
</dbReference>
<dbReference type="Proteomes" id="UP001220962">
    <property type="component" value="Chromosome"/>
</dbReference>
<keyword evidence="1" id="KW-0472">Membrane</keyword>
<dbReference type="EMBL" id="CP118108">
    <property type="protein sequence ID" value="WDI02145.1"/>
    <property type="molecule type" value="Genomic_DNA"/>
</dbReference>
<evidence type="ECO:0000313" key="5">
    <source>
        <dbReference type="Proteomes" id="UP001221519"/>
    </source>
</evidence>
<accession>A0AAX3MYP3</accession>
<evidence type="ECO:0000313" key="4">
    <source>
        <dbReference type="Proteomes" id="UP001220962"/>
    </source>
</evidence>
<evidence type="ECO:0000313" key="2">
    <source>
        <dbReference type="EMBL" id="WDH82397.1"/>
    </source>
</evidence>
<dbReference type="InterPro" id="IPR031616">
    <property type="entry name" value="BsrE-like"/>
</dbReference>
<dbReference type="Pfam" id="PF16935">
    <property type="entry name" value="Hol_Tox"/>
    <property type="match status" value="1"/>
</dbReference>
<dbReference type="EMBL" id="CP118101">
    <property type="protein sequence ID" value="WDH82397.1"/>
    <property type="molecule type" value="Genomic_DNA"/>
</dbReference>
<sequence>MEVNEALALMIQFGSLIVALIGLVVSIVVAIVNRDKKK</sequence>
<protein>
    <submittedName>
        <fullName evidence="2">Holin-like toxin</fullName>
    </submittedName>
</protein>
<keyword evidence="1" id="KW-1133">Transmembrane helix</keyword>
<evidence type="ECO:0000256" key="1">
    <source>
        <dbReference type="SAM" id="Phobius"/>
    </source>
</evidence>
<keyword evidence="5" id="KW-1185">Reference proteome</keyword>
<name>A0AAX3MYP3_9BACL</name>
<dbReference type="RefSeq" id="WP_274337678.1">
    <property type="nucleotide sequence ID" value="NZ_CP118101.1"/>
</dbReference>
<keyword evidence="1" id="KW-0812">Transmembrane</keyword>